<dbReference type="KEGG" id="ovb:NB640_00635"/>
<organism evidence="2 3">
    <name type="scientific">Oxalobacter vibrioformis</name>
    <dbReference type="NCBI Taxonomy" id="933080"/>
    <lineage>
        <taxon>Bacteria</taxon>
        <taxon>Pseudomonadati</taxon>
        <taxon>Pseudomonadota</taxon>
        <taxon>Betaproteobacteria</taxon>
        <taxon>Burkholderiales</taxon>
        <taxon>Oxalobacteraceae</taxon>
        <taxon>Oxalobacter</taxon>
    </lineage>
</organism>
<keyword evidence="1" id="KW-1133">Transmembrane helix</keyword>
<sequence length="267" mass="30871">MIKESGVTGKTGIFRLIALLLCTVPGMPMVAYAQKTPVSAPFSLPAWVQAVGTVVAILVAIAIMGWQCRSHRRLDESREKRQMAREQEHESAEMRSLLCSARHELAFFYMSYKEGAGEMLEQISGDGYLEHIVPVEHERYYIYPICASNIGKVKDAKLGMHILFAYTVQIKFIETMKWNNNLLRWLRDARKRQMEYKDAESIRTQKELETDLKVHVPKMVAAFDEMEVATKTIMEYINEDGTINPRSKHKLHSRYYFLNSPQSVRYR</sequence>
<accession>A0A9E9LXQ8</accession>
<keyword evidence="1" id="KW-0812">Transmembrane</keyword>
<proteinExistence type="predicted"/>
<dbReference type="Proteomes" id="UP001156215">
    <property type="component" value="Chromosome"/>
</dbReference>
<dbReference type="RefSeq" id="WP_269309214.1">
    <property type="nucleotide sequence ID" value="NZ_CP098242.1"/>
</dbReference>
<dbReference type="EMBL" id="CP098242">
    <property type="protein sequence ID" value="WAW10211.1"/>
    <property type="molecule type" value="Genomic_DNA"/>
</dbReference>
<evidence type="ECO:0000313" key="3">
    <source>
        <dbReference type="Proteomes" id="UP001156215"/>
    </source>
</evidence>
<name>A0A9E9LXQ8_9BURK</name>
<keyword evidence="1" id="KW-0472">Membrane</keyword>
<gene>
    <name evidence="2" type="ORF">NB640_00635</name>
</gene>
<keyword evidence="3" id="KW-1185">Reference proteome</keyword>
<feature type="transmembrane region" description="Helical" evidence="1">
    <location>
        <begin position="46"/>
        <end position="66"/>
    </location>
</feature>
<dbReference type="AlphaFoldDB" id="A0A9E9LXQ8"/>
<evidence type="ECO:0000313" key="2">
    <source>
        <dbReference type="EMBL" id="WAW10211.1"/>
    </source>
</evidence>
<feature type="transmembrane region" description="Helical" evidence="1">
    <location>
        <begin position="12"/>
        <end position="34"/>
    </location>
</feature>
<protein>
    <submittedName>
        <fullName evidence="2">Uncharacterized protein</fullName>
    </submittedName>
</protein>
<reference evidence="2" key="1">
    <citation type="journal article" date="2022" name="Front. Microbiol.">
        <title>New perspectives on an old grouping: The genomic and phenotypic variability of Oxalobacter formigenes and the implications for calcium oxalate stone prevention.</title>
        <authorList>
            <person name="Chmiel J.A."/>
            <person name="Carr C."/>
            <person name="Stuivenberg G.A."/>
            <person name="Venema R."/>
            <person name="Chanyi R.M."/>
            <person name="Al K.F."/>
            <person name="Giguere D."/>
            <person name="Say H."/>
            <person name="Akouris P.P."/>
            <person name="Dominguez Romero S.A."/>
            <person name="Kwong A."/>
            <person name="Tai V."/>
            <person name="Koval S.F."/>
            <person name="Razvi H."/>
            <person name="Bjazevic J."/>
            <person name="Burton J.P."/>
        </authorList>
    </citation>
    <scope>NUCLEOTIDE SEQUENCE</scope>
    <source>
        <strain evidence="2">WoOx3</strain>
    </source>
</reference>
<evidence type="ECO:0000256" key="1">
    <source>
        <dbReference type="SAM" id="Phobius"/>
    </source>
</evidence>